<dbReference type="InterPro" id="IPR036390">
    <property type="entry name" value="WH_DNA-bd_sf"/>
</dbReference>
<evidence type="ECO:0000256" key="3">
    <source>
        <dbReference type="ARBA" id="ARBA00023163"/>
    </source>
</evidence>
<dbReference type="Proteomes" id="UP000615796">
    <property type="component" value="Unassembled WGS sequence"/>
</dbReference>
<dbReference type="GO" id="GO:0003677">
    <property type="term" value="F:DNA binding"/>
    <property type="evidence" value="ECO:0007669"/>
    <property type="project" value="UniProtKB-KW"/>
</dbReference>
<dbReference type="Pfam" id="PF01047">
    <property type="entry name" value="MarR"/>
    <property type="match status" value="1"/>
</dbReference>
<dbReference type="SMART" id="SM00347">
    <property type="entry name" value="HTH_MARR"/>
    <property type="match status" value="1"/>
</dbReference>
<dbReference type="SUPFAM" id="SSF46785">
    <property type="entry name" value="Winged helix' DNA-binding domain"/>
    <property type="match status" value="1"/>
</dbReference>
<keyword evidence="1" id="KW-0805">Transcription regulation</keyword>
<reference evidence="5" key="1">
    <citation type="submission" date="2020-08" db="EMBL/GenBank/DDBJ databases">
        <title>Genome Sequencing and Pan-Genome Analysis of Migratory bird Vibrio Strains, Inner Mongolia.</title>
        <authorList>
            <person name="Zheng L."/>
        </authorList>
    </citation>
    <scope>NUCLEOTIDE SEQUENCE</scope>
    <source>
        <strain evidence="5">M13F</strain>
    </source>
</reference>
<keyword evidence="3" id="KW-0804">Transcription</keyword>
<evidence type="ECO:0000313" key="5">
    <source>
        <dbReference type="EMBL" id="MBC5850037.1"/>
    </source>
</evidence>
<dbReference type="PRINTS" id="PR00598">
    <property type="entry name" value="HTHMARR"/>
</dbReference>
<sequence>MDLRHSLQRLEWHLWHHWREQAKHNGHLDLTNSELQYIYTLLAYAEQGIRLTELADQMKVSKASASTMVNKLHKQGYIIREPCLEDARAQRLLPSEKMLAMQEYEAEVYHSAIVHFQQTLTSDELRQLEQLLMKACRDLDLGGMEPPQLTSRPY</sequence>
<proteinExistence type="predicted"/>
<dbReference type="GO" id="GO:0003700">
    <property type="term" value="F:DNA-binding transcription factor activity"/>
    <property type="evidence" value="ECO:0007669"/>
    <property type="project" value="InterPro"/>
</dbReference>
<dbReference type="EMBL" id="JACRUP010000001">
    <property type="protein sequence ID" value="MBC5850037.1"/>
    <property type="molecule type" value="Genomic_DNA"/>
</dbReference>
<protein>
    <submittedName>
        <fullName evidence="5">MarR family transcriptional regulator</fullName>
    </submittedName>
</protein>
<accession>A0A9X0UGI7</accession>
<evidence type="ECO:0000313" key="6">
    <source>
        <dbReference type="Proteomes" id="UP000615796"/>
    </source>
</evidence>
<evidence type="ECO:0000259" key="4">
    <source>
        <dbReference type="PROSITE" id="PS50995"/>
    </source>
</evidence>
<dbReference type="Gene3D" id="1.10.10.10">
    <property type="entry name" value="Winged helix-like DNA-binding domain superfamily/Winged helix DNA-binding domain"/>
    <property type="match status" value="1"/>
</dbReference>
<name>A0A9X0UGI7_VIBME</name>
<organism evidence="5 6">
    <name type="scientific">Vibrio metschnikovii</name>
    <dbReference type="NCBI Taxonomy" id="28172"/>
    <lineage>
        <taxon>Bacteria</taxon>
        <taxon>Pseudomonadati</taxon>
        <taxon>Pseudomonadota</taxon>
        <taxon>Gammaproteobacteria</taxon>
        <taxon>Vibrionales</taxon>
        <taxon>Vibrionaceae</taxon>
        <taxon>Vibrio</taxon>
    </lineage>
</organism>
<comment type="caution">
    <text evidence="5">The sequence shown here is derived from an EMBL/GenBank/DDBJ whole genome shotgun (WGS) entry which is preliminary data.</text>
</comment>
<dbReference type="PANTHER" id="PTHR42756:SF1">
    <property type="entry name" value="TRANSCRIPTIONAL REPRESSOR OF EMRAB OPERON"/>
    <property type="match status" value="1"/>
</dbReference>
<evidence type="ECO:0000256" key="2">
    <source>
        <dbReference type="ARBA" id="ARBA00023125"/>
    </source>
</evidence>
<dbReference type="InterPro" id="IPR036388">
    <property type="entry name" value="WH-like_DNA-bd_sf"/>
</dbReference>
<dbReference type="RefSeq" id="WP_186459780.1">
    <property type="nucleotide sequence ID" value="NZ_CAWQCL010000001.1"/>
</dbReference>
<gene>
    <name evidence="5" type="ORF">H8Q88_03560</name>
</gene>
<dbReference type="PANTHER" id="PTHR42756">
    <property type="entry name" value="TRANSCRIPTIONAL REGULATOR, MARR"/>
    <property type="match status" value="1"/>
</dbReference>
<dbReference type="AlphaFoldDB" id="A0A9X0UGI7"/>
<feature type="domain" description="HTH marR-type" evidence="4">
    <location>
        <begin position="1"/>
        <end position="137"/>
    </location>
</feature>
<keyword evidence="6" id="KW-1185">Reference proteome</keyword>
<evidence type="ECO:0000256" key="1">
    <source>
        <dbReference type="ARBA" id="ARBA00023015"/>
    </source>
</evidence>
<keyword evidence="2" id="KW-0238">DNA-binding</keyword>
<dbReference type="InterPro" id="IPR000835">
    <property type="entry name" value="HTH_MarR-typ"/>
</dbReference>
<dbReference type="PROSITE" id="PS50995">
    <property type="entry name" value="HTH_MARR_2"/>
    <property type="match status" value="1"/>
</dbReference>